<dbReference type="PROSITE" id="PS51770">
    <property type="entry name" value="HOTDOG_ACOT"/>
    <property type="match status" value="1"/>
</dbReference>
<dbReference type="InterPro" id="IPR033120">
    <property type="entry name" value="HOTDOG_ACOT"/>
</dbReference>
<dbReference type="InterPro" id="IPR006683">
    <property type="entry name" value="Thioestr_dom"/>
</dbReference>
<dbReference type="GO" id="GO:0006637">
    <property type="term" value="P:acyl-CoA metabolic process"/>
    <property type="evidence" value="ECO:0007669"/>
    <property type="project" value="TreeGrafter"/>
</dbReference>
<dbReference type="RefSeq" id="WP_113873464.1">
    <property type="nucleotide sequence ID" value="NZ_QNRF01000002.1"/>
</dbReference>
<dbReference type="FunFam" id="3.10.129.10:FF:000047">
    <property type="entry name" value="Acyl-CoA thioester hydrolase"/>
    <property type="match status" value="1"/>
</dbReference>
<keyword evidence="2 3" id="KW-0378">Hydrolase</keyword>
<evidence type="ECO:0000256" key="2">
    <source>
        <dbReference type="ARBA" id="ARBA00022801"/>
    </source>
</evidence>
<comment type="similarity">
    <text evidence="1">Belongs to the acyl coenzyme A hydrolase family.</text>
</comment>
<dbReference type="SUPFAM" id="SSF54637">
    <property type="entry name" value="Thioesterase/thiol ester dehydrase-isomerase"/>
    <property type="match status" value="1"/>
</dbReference>
<dbReference type="EMBL" id="QNRF01000002">
    <property type="protein sequence ID" value="RBO84831.1"/>
    <property type="molecule type" value="Genomic_DNA"/>
</dbReference>
<dbReference type="PANTHER" id="PTHR11049:SF24">
    <property type="entry name" value="CYTOSOLIC ACYL COENZYME A THIOESTER HYDROLASE"/>
    <property type="match status" value="1"/>
</dbReference>
<dbReference type="InterPro" id="IPR040170">
    <property type="entry name" value="Cytosol_ACT"/>
</dbReference>
<accession>A0A366D448</accession>
<evidence type="ECO:0000259" key="4">
    <source>
        <dbReference type="PROSITE" id="PS51770"/>
    </source>
</evidence>
<proteinExistence type="inferred from homology"/>
<dbReference type="GO" id="GO:0009062">
    <property type="term" value="P:fatty acid catabolic process"/>
    <property type="evidence" value="ECO:0007669"/>
    <property type="project" value="TreeGrafter"/>
</dbReference>
<dbReference type="GO" id="GO:0005829">
    <property type="term" value="C:cytosol"/>
    <property type="evidence" value="ECO:0007669"/>
    <property type="project" value="TreeGrafter"/>
</dbReference>
<dbReference type="CDD" id="cd03442">
    <property type="entry name" value="BFIT_BACH"/>
    <property type="match status" value="1"/>
</dbReference>
<organism evidence="5 6">
    <name type="scientific">Marinomonas aquiplantarum</name>
    <dbReference type="NCBI Taxonomy" id="491951"/>
    <lineage>
        <taxon>Bacteria</taxon>
        <taxon>Pseudomonadati</taxon>
        <taxon>Pseudomonadota</taxon>
        <taxon>Gammaproteobacteria</taxon>
        <taxon>Oceanospirillales</taxon>
        <taxon>Oceanospirillaceae</taxon>
        <taxon>Marinomonas</taxon>
    </lineage>
</organism>
<dbReference type="Gene3D" id="3.10.129.10">
    <property type="entry name" value="Hotdog Thioesterase"/>
    <property type="match status" value="1"/>
</dbReference>
<dbReference type="InterPro" id="IPR029069">
    <property type="entry name" value="HotDog_dom_sf"/>
</dbReference>
<dbReference type="Pfam" id="PF03061">
    <property type="entry name" value="4HBT"/>
    <property type="match status" value="1"/>
</dbReference>
<keyword evidence="6" id="KW-1185">Reference proteome</keyword>
<comment type="caution">
    <text evidence="5">The sequence shown here is derived from an EMBL/GenBank/DDBJ whole genome shotgun (WGS) entry which is preliminary data.</text>
</comment>
<evidence type="ECO:0000313" key="5">
    <source>
        <dbReference type="EMBL" id="RBO84831.1"/>
    </source>
</evidence>
<protein>
    <submittedName>
        <fullName evidence="5">Acyl-CoA hydrolase</fullName>
    </submittedName>
</protein>
<evidence type="ECO:0000313" key="6">
    <source>
        <dbReference type="Proteomes" id="UP000252086"/>
    </source>
</evidence>
<evidence type="ECO:0000256" key="1">
    <source>
        <dbReference type="ARBA" id="ARBA00010458"/>
    </source>
</evidence>
<dbReference type="Proteomes" id="UP000252086">
    <property type="component" value="Unassembled WGS sequence"/>
</dbReference>
<dbReference type="AlphaFoldDB" id="A0A366D448"/>
<name>A0A366D448_9GAMM</name>
<evidence type="ECO:0000256" key="3">
    <source>
        <dbReference type="PROSITE-ProRule" id="PRU01106"/>
    </source>
</evidence>
<sequence>MNKLLIQKREEISETRVAKMVFPGTTNHYDTLFGGIALQWMDEVAYIAATRFSRKAMVTISTEQVDFKQPIPSGILVELVARVVHVGRTSLKVEVNIFLEELHSDKRTKAITGHFNFVAVDENKKPTPIFDEEGNLQPSSSQ</sequence>
<reference evidence="5 6" key="1">
    <citation type="submission" date="2018-06" db="EMBL/GenBank/DDBJ databases">
        <title>Genomic Encyclopedia of Type Strains, Phase III (KMG-III): the genomes of soil and plant-associated and newly described type strains.</title>
        <authorList>
            <person name="Whitman W."/>
        </authorList>
    </citation>
    <scope>NUCLEOTIDE SEQUENCE [LARGE SCALE GENOMIC DNA]</scope>
    <source>
        <strain evidence="5 6">CECT 7732</strain>
    </source>
</reference>
<gene>
    <name evidence="5" type="ORF">DFP76_102231</name>
</gene>
<dbReference type="OrthoDB" id="8894489at2"/>
<dbReference type="PANTHER" id="PTHR11049">
    <property type="entry name" value="ACYL COENZYME A THIOESTER HYDROLASE"/>
    <property type="match status" value="1"/>
</dbReference>
<feature type="domain" description="HotDog ACOT-type" evidence="4">
    <location>
        <begin position="11"/>
        <end position="123"/>
    </location>
</feature>
<dbReference type="GO" id="GO:0052816">
    <property type="term" value="F:long-chain fatty acyl-CoA hydrolase activity"/>
    <property type="evidence" value="ECO:0007669"/>
    <property type="project" value="TreeGrafter"/>
</dbReference>